<sequence length="155" mass="16460">MLAEYLMKQVTAELDEWHLADAKKDSRLEQLIHMSIEVLSSFRQRVSSWLQEGSRDTSLLAALGPPPEAVAVHSTSEDSQDSLLISPSAEELCDSGNPARAVAASAGVVRNHGELLATEGHGLPSRDKAVIDAASPSSPTHCNPFGNHVWPGAAG</sequence>
<comment type="caution">
    <text evidence="2">The sequence shown here is derived from an EMBL/GenBank/DDBJ whole genome shotgun (WGS) entry which is preliminary data.</text>
</comment>
<proteinExistence type="predicted"/>
<reference evidence="2" key="1">
    <citation type="submission" date="2021-02" db="EMBL/GenBank/DDBJ databases">
        <authorList>
            <person name="Dougan E. K."/>
            <person name="Rhodes N."/>
            <person name="Thang M."/>
            <person name="Chan C."/>
        </authorList>
    </citation>
    <scope>NUCLEOTIDE SEQUENCE</scope>
</reference>
<evidence type="ECO:0000256" key="1">
    <source>
        <dbReference type="SAM" id="MobiDB-lite"/>
    </source>
</evidence>
<feature type="region of interest" description="Disordered" evidence="1">
    <location>
        <begin position="133"/>
        <end position="155"/>
    </location>
</feature>
<evidence type="ECO:0000313" key="2">
    <source>
        <dbReference type="EMBL" id="CAE7476064.1"/>
    </source>
</evidence>
<gene>
    <name evidence="2" type="ORF">SPIL2461_LOCUS12105</name>
</gene>
<dbReference type="Proteomes" id="UP000649617">
    <property type="component" value="Unassembled WGS sequence"/>
</dbReference>
<dbReference type="OrthoDB" id="441812at2759"/>
<dbReference type="AlphaFoldDB" id="A0A812SEQ3"/>
<dbReference type="EMBL" id="CAJNIZ010024335">
    <property type="protein sequence ID" value="CAE7476064.1"/>
    <property type="molecule type" value="Genomic_DNA"/>
</dbReference>
<keyword evidence="3" id="KW-1185">Reference proteome</keyword>
<accession>A0A812SEQ3</accession>
<evidence type="ECO:0000313" key="3">
    <source>
        <dbReference type="Proteomes" id="UP000649617"/>
    </source>
</evidence>
<name>A0A812SEQ3_SYMPI</name>
<organism evidence="2 3">
    <name type="scientific">Symbiodinium pilosum</name>
    <name type="common">Dinoflagellate</name>
    <dbReference type="NCBI Taxonomy" id="2952"/>
    <lineage>
        <taxon>Eukaryota</taxon>
        <taxon>Sar</taxon>
        <taxon>Alveolata</taxon>
        <taxon>Dinophyceae</taxon>
        <taxon>Suessiales</taxon>
        <taxon>Symbiodiniaceae</taxon>
        <taxon>Symbiodinium</taxon>
    </lineage>
</organism>
<protein>
    <submittedName>
        <fullName evidence="2">Uncharacterized protein</fullName>
    </submittedName>
</protein>